<evidence type="ECO:0000256" key="1">
    <source>
        <dbReference type="ARBA" id="ARBA00004141"/>
    </source>
</evidence>
<sequence>MASAGPMYVPFFGILGASASMIFCALGASFGTARASMGISCMALRRPELLMKSLVPVIMAGIVAVYGLVVSVLISSKITADITMERSLRYLGGGISCGLCGLGAGYAIGVIGDAGVRAICKEQRVFIAMILILIFAEVLGLYGLIVALIMAAN</sequence>
<evidence type="ECO:0000313" key="13">
    <source>
        <dbReference type="WBParaSite" id="HNAJ_0000423801-mRNA-1"/>
    </source>
</evidence>
<evidence type="ECO:0000256" key="7">
    <source>
        <dbReference type="ARBA" id="ARBA00023065"/>
    </source>
</evidence>
<keyword evidence="8 9" id="KW-0472">Membrane</keyword>
<comment type="function">
    <text evidence="9">Proton-conducting pore forming of the V0 complex of vacuolar(H+)-ATPase (V-ATPase), a multisubunit enzyme composed of a peripheral complex (V1) that hydrolyzes ATP and a membrane integral complex (V0) that translocates protons. V-ATPase is responsible for acidifying and maintaining the pH of intracellular compartments and in some cell types, is targeted to the plasma membrane, where it is responsible for acidifying the extracellular environment.</text>
</comment>
<dbReference type="WBParaSite" id="HNAJ_0000423801-mRNA-1">
    <property type="protein sequence ID" value="HNAJ_0000423801-mRNA-1"/>
    <property type="gene ID" value="HNAJ_0000423801"/>
</dbReference>
<dbReference type="EMBL" id="UZAE01002840">
    <property type="protein sequence ID" value="VDO00096.1"/>
    <property type="molecule type" value="Genomic_DNA"/>
</dbReference>
<dbReference type="GO" id="GO:0005774">
    <property type="term" value="C:vacuolar membrane"/>
    <property type="evidence" value="ECO:0007669"/>
    <property type="project" value="UniProtKB-SubCell"/>
</dbReference>
<dbReference type="FunFam" id="1.20.120.610:FF:000001">
    <property type="entry name" value="V-type proton ATPase proteolipid subunit"/>
    <property type="match status" value="1"/>
</dbReference>
<evidence type="ECO:0000256" key="4">
    <source>
        <dbReference type="ARBA" id="ARBA00022692"/>
    </source>
</evidence>
<proteinExistence type="inferred from homology"/>
<dbReference type="GO" id="GO:0046961">
    <property type="term" value="F:proton-transporting ATPase activity, rotational mechanism"/>
    <property type="evidence" value="ECO:0007669"/>
    <property type="project" value="InterPro"/>
</dbReference>
<keyword evidence="3 9" id="KW-0813">Transport</keyword>
<comment type="similarity">
    <text evidence="2 9">Belongs to the V-ATPase proteolipid subunit family.</text>
</comment>
<reference evidence="13" key="1">
    <citation type="submission" date="2017-02" db="UniProtKB">
        <authorList>
            <consortium name="WormBaseParasite"/>
        </authorList>
    </citation>
    <scope>IDENTIFICATION</scope>
</reference>
<dbReference type="SUPFAM" id="SSF81333">
    <property type="entry name" value="F1F0 ATP synthase subunit C"/>
    <property type="match status" value="2"/>
</dbReference>
<evidence type="ECO:0000313" key="11">
    <source>
        <dbReference type="EMBL" id="VDO00096.1"/>
    </source>
</evidence>
<dbReference type="PRINTS" id="PR00122">
    <property type="entry name" value="VACATPASE"/>
</dbReference>
<keyword evidence="12" id="KW-1185">Reference proteome</keyword>
<evidence type="ECO:0000256" key="9">
    <source>
        <dbReference type="RuleBase" id="RU363060"/>
    </source>
</evidence>
<dbReference type="InterPro" id="IPR035921">
    <property type="entry name" value="F/V-ATP_Csub_sf"/>
</dbReference>
<evidence type="ECO:0000259" key="10">
    <source>
        <dbReference type="Pfam" id="PF00137"/>
    </source>
</evidence>
<accession>A0A0R3TAZ9</accession>
<dbReference type="AlphaFoldDB" id="A0A0R3TAZ9"/>
<feature type="domain" description="V-ATPase proteolipid subunit C-like" evidence="10">
    <location>
        <begin position="15"/>
        <end position="74"/>
    </location>
</feature>
<dbReference type="CDD" id="cd18175">
    <property type="entry name" value="ATP-synt_Vo_c_ATP6C_rpt1"/>
    <property type="match status" value="1"/>
</dbReference>
<evidence type="ECO:0000256" key="8">
    <source>
        <dbReference type="ARBA" id="ARBA00023136"/>
    </source>
</evidence>
<dbReference type="InterPro" id="IPR000245">
    <property type="entry name" value="ATPase_proteolipid_csu"/>
</dbReference>
<feature type="transmembrane region" description="Helical" evidence="9">
    <location>
        <begin position="125"/>
        <end position="152"/>
    </location>
</feature>
<dbReference type="OrthoDB" id="1744869at2759"/>
<dbReference type="PANTHER" id="PTHR10263">
    <property type="entry name" value="V-TYPE PROTON ATPASE PROTEOLIPID SUBUNIT"/>
    <property type="match status" value="1"/>
</dbReference>
<dbReference type="STRING" id="102285.A0A0R3TAZ9"/>
<dbReference type="Pfam" id="PF00137">
    <property type="entry name" value="ATP-synt_C"/>
    <property type="match status" value="2"/>
</dbReference>
<name>A0A0R3TAZ9_RODNA</name>
<keyword evidence="4 9" id="KW-0812">Transmembrane</keyword>
<keyword evidence="9" id="KW-0926">Vacuole</keyword>
<comment type="subunit">
    <text evidence="9">V-ATPase is a heteromultimeric enzyme made up of two complexes: the ATP-hydrolytic V1 complex and the proton translocation V0 complex. The V1 complex consists of three catalytic AB heterodimers that form a heterohexamer, three peripheral stalks each consisting of EG heterodimers, one central rotor including subunits D and F, and the regulatory subunits C and H. The proton translocation complex V0 consists of the proton transport subunit a, a ring of proteolipid subunits c9c'', rotary subunit d, subunits e and f, and the accessory subunits.</text>
</comment>
<keyword evidence="6 9" id="KW-1133">Transmembrane helix</keyword>
<feature type="transmembrane region" description="Helical" evidence="9">
    <location>
        <begin position="90"/>
        <end position="113"/>
    </location>
</feature>
<evidence type="ECO:0000313" key="12">
    <source>
        <dbReference type="Proteomes" id="UP000278807"/>
    </source>
</evidence>
<evidence type="ECO:0000256" key="2">
    <source>
        <dbReference type="ARBA" id="ARBA00007296"/>
    </source>
</evidence>
<dbReference type="CDD" id="cd18176">
    <property type="entry name" value="ATP-synt_Vo_c_ATP6C_rpt2"/>
    <property type="match status" value="1"/>
</dbReference>
<evidence type="ECO:0000256" key="6">
    <source>
        <dbReference type="ARBA" id="ARBA00022989"/>
    </source>
</evidence>
<protein>
    <recommendedName>
        <fullName evidence="9">V-type proton ATPase proteolipid subunit</fullName>
    </recommendedName>
</protein>
<reference evidence="11 12" key="2">
    <citation type="submission" date="2018-11" db="EMBL/GenBank/DDBJ databases">
        <authorList>
            <consortium name="Pathogen Informatics"/>
        </authorList>
    </citation>
    <scope>NUCLEOTIDE SEQUENCE [LARGE SCALE GENOMIC DNA]</scope>
</reference>
<gene>
    <name evidence="11" type="ORF">HNAJ_LOCUS4236</name>
</gene>
<evidence type="ECO:0000256" key="5">
    <source>
        <dbReference type="ARBA" id="ARBA00022781"/>
    </source>
</evidence>
<dbReference type="InterPro" id="IPR002379">
    <property type="entry name" value="ATPase_proteolipid_c-like_dom"/>
</dbReference>
<keyword evidence="7 9" id="KW-0406">Ion transport</keyword>
<dbReference type="Proteomes" id="UP000278807">
    <property type="component" value="Unassembled WGS sequence"/>
</dbReference>
<keyword evidence="5 9" id="KW-0375">Hydrogen ion transport</keyword>
<dbReference type="NCBIfam" id="TIGR01100">
    <property type="entry name" value="V_ATP_synt_C"/>
    <property type="match status" value="1"/>
</dbReference>
<evidence type="ECO:0000256" key="3">
    <source>
        <dbReference type="ARBA" id="ARBA00022448"/>
    </source>
</evidence>
<dbReference type="GO" id="GO:0033179">
    <property type="term" value="C:proton-transporting V-type ATPase, V0 domain"/>
    <property type="evidence" value="ECO:0007669"/>
    <property type="project" value="InterPro"/>
</dbReference>
<dbReference type="Gene3D" id="1.20.120.610">
    <property type="entry name" value="lithium bound rotor ring of v- atpase"/>
    <property type="match status" value="1"/>
</dbReference>
<feature type="transmembrane region" description="Helical" evidence="9">
    <location>
        <begin position="54"/>
        <end position="78"/>
    </location>
</feature>
<dbReference type="InterPro" id="IPR011555">
    <property type="entry name" value="ATPase_proteolipid_su_C_euk"/>
</dbReference>
<feature type="transmembrane region" description="Helical" evidence="9">
    <location>
        <begin position="12"/>
        <end position="33"/>
    </location>
</feature>
<feature type="domain" description="V-ATPase proteolipid subunit C-like" evidence="10">
    <location>
        <begin position="91"/>
        <end position="150"/>
    </location>
</feature>
<organism evidence="13">
    <name type="scientific">Rodentolepis nana</name>
    <name type="common">Dwarf tapeworm</name>
    <name type="synonym">Hymenolepis nana</name>
    <dbReference type="NCBI Taxonomy" id="102285"/>
    <lineage>
        <taxon>Eukaryota</taxon>
        <taxon>Metazoa</taxon>
        <taxon>Spiralia</taxon>
        <taxon>Lophotrochozoa</taxon>
        <taxon>Platyhelminthes</taxon>
        <taxon>Cestoda</taxon>
        <taxon>Eucestoda</taxon>
        <taxon>Cyclophyllidea</taxon>
        <taxon>Hymenolepididae</taxon>
        <taxon>Rodentolepis</taxon>
    </lineage>
</organism>
<comment type="subcellular location">
    <subcellularLocation>
        <location evidence="1">Membrane</location>
        <topology evidence="1">Multi-pass membrane protein</topology>
    </subcellularLocation>
    <subcellularLocation>
        <location evidence="9">Vacuole membrane</location>
        <topology evidence="9">Multi-pass membrane protein</topology>
    </subcellularLocation>
</comment>